<gene>
    <name evidence="2" type="ORF">ACE1CC_19555</name>
</gene>
<dbReference type="Proteomes" id="UP001576774">
    <property type="component" value="Unassembled WGS sequence"/>
</dbReference>
<evidence type="ECO:0000313" key="3">
    <source>
        <dbReference type="Proteomes" id="UP001576774"/>
    </source>
</evidence>
<proteinExistence type="predicted"/>
<dbReference type="EMBL" id="JBHFNQ010000146">
    <property type="protein sequence ID" value="MFB2879055.1"/>
    <property type="molecule type" value="Genomic_DNA"/>
</dbReference>
<name>A0ABV4X8H9_9CYAN</name>
<feature type="coiled-coil region" evidence="1">
    <location>
        <begin position="110"/>
        <end position="144"/>
    </location>
</feature>
<dbReference type="RefSeq" id="WP_413272106.1">
    <property type="nucleotide sequence ID" value="NZ_JBHFNQ010000146.1"/>
</dbReference>
<keyword evidence="3" id="KW-1185">Reference proteome</keyword>
<evidence type="ECO:0000313" key="2">
    <source>
        <dbReference type="EMBL" id="MFB2879055.1"/>
    </source>
</evidence>
<organism evidence="2 3">
    <name type="scientific">Floridaenema aerugineum BLCC-F46</name>
    <dbReference type="NCBI Taxonomy" id="3153654"/>
    <lineage>
        <taxon>Bacteria</taxon>
        <taxon>Bacillati</taxon>
        <taxon>Cyanobacteriota</taxon>
        <taxon>Cyanophyceae</taxon>
        <taxon>Oscillatoriophycideae</taxon>
        <taxon>Aerosakkonematales</taxon>
        <taxon>Aerosakkonemataceae</taxon>
        <taxon>Floridanema</taxon>
        <taxon>Floridanema aerugineum</taxon>
    </lineage>
</organism>
<protein>
    <submittedName>
        <fullName evidence="2">Uncharacterized protein</fullName>
    </submittedName>
</protein>
<keyword evidence="1" id="KW-0175">Coiled coil</keyword>
<evidence type="ECO:0000256" key="1">
    <source>
        <dbReference type="SAM" id="Coils"/>
    </source>
</evidence>
<comment type="caution">
    <text evidence="2">The sequence shown here is derived from an EMBL/GenBank/DDBJ whole genome shotgun (WGS) entry which is preliminary data.</text>
</comment>
<reference evidence="2 3" key="1">
    <citation type="submission" date="2024-09" db="EMBL/GenBank/DDBJ databases">
        <title>Floridaenema gen nov. (Aerosakkonemataceae, Aerosakkonematales ord. nov., Cyanobacteria) from benthic tropical and subtropical fresh waters, with the description of four new species.</title>
        <authorList>
            <person name="Moretto J.A."/>
            <person name="Berthold D.E."/>
            <person name="Lefler F.W."/>
            <person name="Huang I.-S."/>
            <person name="Laughinghouse H. IV."/>
        </authorList>
    </citation>
    <scope>NUCLEOTIDE SEQUENCE [LARGE SCALE GENOMIC DNA]</scope>
    <source>
        <strain evidence="2 3">BLCC-F46</strain>
    </source>
</reference>
<accession>A0ABV4X8H9</accession>
<sequence length="159" mass="18300">MTHYEQNRQNVSEQYNAVGDINITNPASASKRKAEISREISHVKTEMIPVEVEVEKIKNELRSILFLYLPANLYTELLLNSEKIIEDEILMLQVQLDAMGRELDGKAGAIKTLRDRYKRKNSELKSKKEHLNALENELKYLSYKDVVSDIASAIKCFLD</sequence>